<name>A0AAE0IKS1_9PEZI</name>
<accession>A0AAE0IKS1</accession>
<keyword evidence="3" id="KW-1185">Reference proteome</keyword>
<protein>
    <submittedName>
        <fullName evidence="2">Uncharacterized protein</fullName>
    </submittedName>
</protein>
<feature type="transmembrane region" description="Helical" evidence="1">
    <location>
        <begin position="444"/>
        <end position="466"/>
    </location>
</feature>
<evidence type="ECO:0000313" key="2">
    <source>
        <dbReference type="EMBL" id="KAK3326723.1"/>
    </source>
</evidence>
<keyword evidence="1" id="KW-0472">Membrane</keyword>
<evidence type="ECO:0000256" key="1">
    <source>
        <dbReference type="SAM" id="Phobius"/>
    </source>
</evidence>
<keyword evidence="1" id="KW-0812">Transmembrane</keyword>
<gene>
    <name evidence="2" type="ORF">B0H66DRAFT_168124</name>
</gene>
<evidence type="ECO:0000313" key="3">
    <source>
        <dbReference type="Proteomes" id="UP001283341"/>
    </source>
</evidence>
<feature type="transmembrane region" description="Helical" evidence="1">
    <location>
        <begin position="395"/>
        <end position="419"/>
    </location>
</feature>
<sequence length="480" mass="53402">MNDLYRHFGRRRLWEKHYDDKPPTVNVTEIWRRNESESSVAVESKAVPFMTFENWLDEPADKNIVTAAHTRILRLVWVGQDQATSRHGPPPKQLERLLDIWKLQDGYDYALSCAAGVSALPHKKTQQARIFTATYHPKLAMTWSHSVTDSGVPNTHVIVFAERQEREELLHALQSRWTPSLIDHPMFPAFLCTLMLSQELDTTLEDIKTVVRNVEARTGHHRFTTRRQTRPAAGELGSLSAEMSGCAAKLANGTRKLKVVEALHAFILQHADLNVVTVSQEPTPLTKSQRTSSSYYDTIIGNTGEKTPTSLSSDDDPGCTTASTLLTQQHLPLLAHRAEMQAVDVAYVQQRVQVQIAALFHLIAQQDNAIAFETASATRSIAKDSLQDSSSMKMLALVAMFFLPGSFVAALFSAPLFVWPDSTDGGSPSSSGGISLATKPQFKLFWAVAVPLTVATFGLYAVWIVAQKRRMKRRLKIGEA</sequence>
<proteinExistence type="predicted"/>
<organism evidence="2 3">
    <name type="scientific">Apodospora peruviana</name>
    <dbReference type="NCBI Taxonomy" id="516989"/>
    <lineage>
        <taxon>Eukaryota</taxon>
        <taxon>Fungi</taxon>
        <taxon>Dikarya</taxon>
        <taxon>Ascomycota</taxon>
        <taxon>Pezizomycotina</taxon>
        <taxon>Sordariomycetes</taxon>
        <taxon>Sordariomycetidae</taxon>
        <taxon>Sordariales</taxon>
        <taxon>Lasiosphaeriaceae</taxon>
        <taxon>Apodospora</taxon>
    </lineage>
</organism>
<reference evidence="2" key="1">
    <citation type="journal article" date="2023" name="Mol. Phylogenet. Evol.">
        <title>Genome-scale phylogeny and comparative genomics of the fungal order Sordariales.</title>
        <authorList>
            <person name="Hensen N."/>
            <person name="Bonometti L."/>
            <person name="Westerberg I."/>
            <person name="Brannstrom I.O."/>
            <person name="Guillou S."/>
            <person name="Cros-Aarteil S."/>
            <person name="Calhoun S."/>
            <person name="Haridas S."/>
            <person name="Kuo A."/>
            <person name="Mondo S."/>
            <person name="Pangilinan J."/>
            <person name="Riley R."/>
            <person name="LaButti K."/>
            <person name="Andreopoulos B."/>
            <person name="Lipzen A."/>
            <person name="Chen C."/>
            <person name="Yan M."/>
            <person name="Daum C."/>
            <person name="Ng V."/>
            <person name="Clum A."/>
            <person name="Steindorff A."/>
            <person name="Ohm R.A."/>
            <person name="Martin F."/>
            <person name="Silar P."/>
            <person name="Natvig D.O."/>
            <person name="Lalanne C."/>
            <person name="Gautier V."/>
            <person name="Ament-Velasquez S.L."/>
            <person name="Kruys A."/>
            <person name="Hutchinson M.I."/>
            <person name="Powell A.J."/>
            <person name="Barry K."/>
            <person name="Miller A.N."/>
            <person name="Grigoriev I.V."/>
            <person name="Debuchy R."/>
            <person name="Gladieux P."/>
            <person name="Hiltunen Thoren M."/>
            <person name="Johannesson H."/>
        </authorList>
    </citation>
    <scope>NUCLEOTIDE SEQUENCE</scope>
    <source>
        <strain evidence="2">CBS 118394</strain>
    </source>
</reference>
<dbReference type="EMBL" id="JAUEDM010000002">
    <property type="protein sequence ID" value="KAK3326723.1"/>
    <property type="molecule type" value="Genomic_DNA"/>
</dbReference>
<dbReference type="AlphaFoldDB" id="A0AAE0IKS1"/>
<dbReference type="Gene3D" id="1.20.58.340">
    <property type="entry name" value="Magnesium transport protein CorA, transmembrane region"/>
    <property type="match status" value="1"/>
</dbReference>
<keyword evidence="1" id="KW-1133">Transmembrane helix</keyword>
<dbReference type="Proteomes" id="UP001283341">
    <property type="component" value="Unassembled WGS sequence"/>
</dbReference>
<comment type="caution">
    <text evidence="2">The sequence shown here is derived from an EMBL/GenBank/DDBJ whole genome shotgun (WGS) entry which is preliminary data.</text>
</comment>
<reference evidence="2" key="2">
    <citation type="submission" date="2023-06" db="EMBL/GenBank/DDBJ databases">
        <authorList>
            <consortium name="Lawrence Berkeley National Laboratory"/>
            <person name="Haridas S."/>
            <person name="Hensen N."/>
            <person name="Bonometti L."/>
            <person name="Westerberg I."/>
            <person name="Brannstrom I.O."/>
            <person name="Guillou S."/>
            <person name="Cros-Aarteil S."/>
            <person name="Calhoun S."/>
            <person name="Kuo A."/>
            <person name="Mondo S."/>
            <person name="Pangilinan J."/>
            <person name="Riley R."/>
            <person name="Labutti K."/>
            <person name="Andreopoulos B."/>
            <person name="Lipzen A."/>
            <person name="Chen C."/>
            <person name="Yanf M."/>
            <person name="Daum C."/>
            <person name="Ng V."/>
            <person name="Clum A."/>
            <person name="Steindorff A."/>
            <person name="Ohm R."/>
            <person name="Martin F."/>
            <person name="Silar P."/>
            <person name="Natvig D."/>
            <person name="Lalanne C."/>
            <person name="Gautier V."/>
            <person name="Ament-Velasquez S.L."/>
            <person name="Kruys A."/>
            <person name="Hutchinson M.I."/>
            <person name="Powell A.J."/>
            <person name="Barry K."/>
            <person name="Miller A.N."/>
            <person name="Grigoriev I.V."/>
            <person name="Debuchy R."/>
            <person name="Gladieux P."/>
            <person name="Thoren M.H."/>
            <person name="Johannesson H."/>
        </authorList>
    </citation>
    <scope>NUCLEOTIDE SEQUENCE</scope>
    <source>
        <strain evidence="2">CBS 118394</strain>
    </source>
</reference>